<reference evidence="2" key="2">
    <citation type="submission" date="2025-08" db="UniProtKB">
        <authorList>
            <consortium name="RefSeq"/>
        </authorList>
    </citation>
    <scope>IDENTIFICATION</scope>
    <source>
        <tissue evidence="2">Leaf</tissue>
    </source>
</reference>
<dbReference type="RefSeq" id="XP_016510349.1">
    <property type="nucleotide sequence ID" value="XM_016654863.1"/>
</dbReference>
<dbReference type="PaxDb" id="4097-A0A1S4DAV9"/>
<protein>
    <submittedName>
        <fullName evidence="2">Uncharacterized protein LOC107827680</fullName>
    </submittedName>
</protein>
<dbReference type="KEGG" id="nta:107827680"/>
<name>A0A1S4DAV9_TOBAC</name>
<evidence type="ECO:0000313" key="2">
    <source>
        <dbReference type="RefSeq" id="XP_016510349.2"/>
    </source>
</evidence>
<gene>
    <name evidence="2" type="primary">LOC107827680</name>
</gene>
<dbReference type="Proteomes" id="UP000790787">
    <property type="component" value="Chromosome 12"/>
</dbReference>
<dbReference type="PANTHER" id="PTHR33240">
    <property type="entry name" value="OS08G0508500 PROTEIN"/>
    <property type="match status" value="1"/>
</dbReference>
<evidence type="ECO:0000313" key="1">
    <source>
        <dbReference type="Proteomes" id="UP000790787"/>
    </source>
</evidence>
<dbReference type="AlphaFoldDB" id="A0A1S4DAV9"/>
<sequence>MTLTNVSEGMAVAAFQNGLSREGSRATKELLSWLMKYPPTTWDEIHNAYYAKVRADDDDFNGPTRWAHLEIVYALEKVEIKVKWPPKIRSDPSTRKSDAFCEFPYERGNKTEDCIALRQEVMNMLQKGHLKELLSDKGKTTFVRGRERQGPPKLPSSVCTINMIIGDNDDASINGIKLTVTHKLKISITHEQYDGLEESIIFDELDADGLTFPHNDALSITLRISDTDVKHIMVDDGSGACIIHP</sequence>
<dbReference type="RefSeq" id="XP_016510349.2">
    <property type="nucleotide sequence ID" value="XM_016654863.2"/>
</dbReference>
<dbReference type="GeneID" id="107827680"/>
<dbReference type="PANTHER" id="PTHR33240:SF8">
    <property type="entry name" value="OS03G0439900 PROTEIN"/>
    <property type="match status" value="1"/>
</dbReference>
<proteinExistence type="predicted"/>
<keyword evidence="1" id="KW-1185">Reference proteome</keyword>
<reference evidence="1" key="1">
    <citation type="journal article" date="2014" name="Nat. Commun.">
        <title>The tobacco genome sequence and its comparison with those of tomato and potato.</title>
        <authorList>
            <person name="Sierro N."/>
            <person name="Battey J.N."/>
            <person name="Ouadi S."/>
            <person name="Bakaher N."/>
            <person name="Bovet L."/>
            <person name="Willig A."/>
            <person name="Goepfert S."/>
            <person name="Peitsch M.C."/>
            <person name="Ivanov N.V."/>
        </authorList>
    </citation>
    <scope>NUCLEOTIDE SEQUENCE [LARGE SCALE GENOMIC DNA]</scope>
</reference>
<organism evidence="1 2">
    <name type="scientific">Nicotiana tabacum</name>
    <name type="common">Common tobacco</name>
    <dbReference type="NCBI Taxonomy" id="4097"/>
    <lineage>
        <taxon>Eukaryota</taxon>
        <taxon>Viridiplantae</taxon>
        <taxon>Streptophyta</taxon>
        <taxon>Embryophyta</taxon>
        <taxon>Tracheophyta</taxon>
        <taxon>Spermatophyta</taxon>
        <taxon>Magnoliopsida</taxon>
        <taxon>eudicotyledons</taxon>
        <taxon>Gunneridae</taxon>
        <taxon>Pentapetalae</taxon>
        <taxon>asterids</taxon>
        <taxon>lamiids</taxon>
        <taxon>Solanales</taxon>
        <taxon>Solanaceae</taxon>
        <taxon>Nicotianoideae</taxon>
        <taxon>Nicotianeae</taxon>
        <taxon>Nicotiana</taxon>
    </lineage>
</organism>
<accession>A0A1S4DAV9</accession>
<dbReference type="OrthoDB" id="1752268at2759"/>